<dbReference type="Gene3D" id="3.30.40.10">
    <property type="entry name" value="Zinc/RING finger domain, C3HC4 (zinc finger)"/>
    <property type="match status" value="1"/>
</dbReference>
<dbReference type="Proteomes" id="UP000028059">
    <property type="component" value="Unassembled WGS sequence"/>
</dbReference>
<gene>
    <name evidence="2" type="ORF">AAA799N04_01634</name>
</gene>
<accession>A0A081RL81</accession>
<dbReference type="GO" id="GO:0008270">
    <property type="term" value="F:zinc ion binding"/>
    <property type="evidence" value="ECO:0007669"/>
    <property type="project" value="InterPro"/>
</dbReference>
<dbReference type="InterPro" id="IPR001607">
    <property type="entry name" value="Znf_UBP"/>
</dbReference>
<dbReference type="PATRIC" id="fig|1502293.3.peg.1514"/>
<name>A0A081RL81_9ARCH</name>
<reference evidence="2 3" key="1">
    <citation type="submission" date="2014-06" db="EMBL/GenBank/DDBJ databases">
        <authorList>
            <person name="Ngugi D.K."/>
            <person name="Blom J."/>
            <person name="Alam I."/>
            <person name="Rashid M."/>
            <person name="Ba Alawi W."/>
            <person name="Zhang G."/>
            <person name="Hikmawan T."/>
            <person name="Guan Y."/>
            <person name="Antunes A."/>
            <person name="Siam R."/>
            <person name="ElDorry H."/>
            <person name="Bajic V."/>
            <person name="Stingl U."/>
        </authorList>
    </citation>
    <scope>NUCLEOTIDE SEQUENCE [LARGE SCALE GENOMIC DNA]</scope>
    <source>
        <strain evidence="2">SCGC AAA799-N04</strain>
    </source>
</reference>
<dbReference type="Pfam" id="PF02148">
    <property type="entry name" value="zf-UBP"/>
    <property type="match status" value="1"/>
</dbReference>
<organism evidence="2 3">
    <name type="scientific">Marine Group I thaumarchaeote SCGC AAA799-N04</name>
    <dbReference type="NCBI Taxonomy" id="1502293"/>
    <lineage>
        <taxon>Archaea</taxon>
        <taxon>Nitrososphaerota</taxon>
        <taxon>Marine Group I</taxon>
    </lineage>
</organism>
<proteinExistence type="predicted"/>
<dbReference type="PROSITE" id="PS50271">
    <property type="entry name" value="ZF_UBP"/>
    <property type="match status" value="1"/>
</dbReference>
<evidence type="ECO:0000313" key="2">
    <source>
        <dbReference type="EMBL" id="KEQ55954.1"/>
    </source>
</evidence>
<dbReference type="InterPro" id="IPR013083">
    <property type="entry name" value="Znf_RING/FYVE/PHD"/>
</dbReference>
<comment type="caution">
    <text evidence="2">The sequence shown here is derived from an EMBL/GenBank/DDBJ whole genome shotgun (WGS) entry which is preliminary data.</text>
</comment>
<feature type="domain" description="UBP-type" evidence="1">
    <location>
        <begin position="3"/>
        <end position="85"/>
    </location>
</feature>
<keyword evidence="3" id="KW-1185">Reference proteome</keyword>
<sequence>MAKECSHFLEEKKGITPNTKSCEECEKEHLPVVAIRMCLTCGHVGCCDSSIGKHATKHFEETGHPVMKAIPGDIWKWCYHHKEYY</sequence>
<protein>
    <submittedName>
        <fullName evidence="2">Zinc finger UBP-type protein</fullName>
    </submittedName>
</protein>
<evidence type="ECO:0000313" key="3">
    <source>
        <dbReference type="Proteomes" id="UP000028059"/>
    </source>
</evidence>
<dbReference type="EMBL" id="JOKN01000043">
    <property type="protein sequence ID" value="KEQ55954.1"/>
    <property type="molecule type" value="Genomic_DNA"/>
</dbReference>
<dbReference type="AlphaFoldDB" id="A0A081RL81"/>
<evidence type="ECO:0000259" key="1">
    <source>
        <dbReference type="PROSITE" id="PS50271"/>
    </source>
</evidence>
<dbReference type="SUPFAM" id="SSF57850">
    <property type="entry name" value="RING/U-box"/>
    <property type="match status" value="1"/>
</dbReference>
<dbReference type="SMART" id="SM00290">
    <property type="entry name" value="ZnF_UBP"/>
    <property type="match status" value="1"/>
</dbReference>